<evidence type="ECO:0000313" key="1">
    <source>
        <dbReference type="EMBL" id="KAF0846346.1"/>
    </source>
</evidence>
<reference evidence="1 2" key="1">
    <citation type="submission" date="2019-07" db="EMBL/GenBank/DDBJ databases">
        <title>Genomic Encyclopedia of Type Strains, Phase IV (KMG-IV): sequencing the most valuable type-strain genomes for metagenomic binning, comparative biology and taxonomic classification.</title>
        <authorList>
            <person name="Goeker M."/>
        </authorList>
    </citation>
    <scope>NUCLEOTIDE SEQUENCE [LARGE SCALE GENOMIC DNA]</scope>
    <source>
        <strain evidence="1 2">DSM 44831</strain>
    </source>
</reference>
<evidence type="ECO:0000313" key="2">
    <source>
        <dbReference type="Proteomes" id="UP000798951"/>
    </source>
</evidence>
<name>A0ABQ6YLM0_9NOCA</name>
<keyword evidence="2" id="KW-1185">Reference proteome</keyword>
<comment type="caution">
    <text evidence="1">The sequence shown here is derived from an EMBL/GenBank/DDBJ whole genome shotgun (WGS) entry which is preliminary data.</text>
</comment>
<gene>
    <name evidence="1" type="ORF">FNL39_105257</name>
</gene>
<dbReference type="RefSeq" id="WP_067985017.1">
    <property type="nucleotide sequence ID" value="NZ_VMSD01000005.1"/>
</dbReference>
<dbReference type="InterPro" id="IPR049747">
    <property type="entry name" value="SCO2522-like"/>
</dbReference>
<organism evidence="1 2">
    <name type="scientific">Nocardia caishijiensis</name>
    <dbReference type="NCBI Taxonomy" id="184756"/>
    <lineage>
        <taxon>Bacteria</taxon>
        <taxon>Bacillati</taxon>
        <taxon>Actinomycetota</taxon>
        <taxon>Actinomycetes</taxon>
        <taxon>Mycobacteriales</taxon>
        <taxon>Nocardiaceae</taxon>
        <taxon>Nocardia</taxon>
    </lineage>
</organism>
<sequence length="332" mass="37298">MSSPIYREASEEADITPLPMAHLSIEVCHFRHEEIVDDTDLVRAQFRRAVPLVAAFIESARVEFGPQTRVSTCYLTDDYFQPRFTPAKVLDRLLGAADEAGLRIDYLARESACHRAPRFADGVAVGEPVPVAEMVSARLIAQPEDEEVATGGRPPTTEFGWLCNGRREQNGSARAAMHPQPYRPPQEYGRGEHSIFLDVELWHDRDEAGRRWSCPFLAAVWQLLRLGMLRYHGAPVVDPQLWTPDREWPERWQDLPPVMRLNADAAPFTAYRTLSMLPKRYLLIESAVRVILDHLAPDDDVAAQVAAQGLAERVPIPAKVVERVGHLLLDGS</sequence>
<proteinExistence type="predicted"/>
<evidence type="ECO:0008006" key="3">
    <source>
        <dbReference type="Google" id="ProtNLM"/>
    </source>
</evidence>
<protein>
    <recommendedName>
        <fullName evidence="3">Lantibiotic biosynthesis dehydratase-like protein</fullName>
    </recommendedName>
</protein>
<dbReference type="NCBIfam" id="NF040566">
    <property type="entry name" value="SCO2522_fam"/>
    <property type="match status" value="1"/>
</dbReference>
<accession>A0ABQ6YLM0</accession>
<dbReference type="EMBL" id="VMSD01000005">
    <property type="protein sequence ID" value="KAF0846346.1"/>
    <property type="molecule type" value="Genomic_DNA"/>
</dbReference>
<dbReference type="Proteomes" id="UP000798951">
    <property type="component" value="Unassembled WGS sequence"/>
</dbReference>